<dbReference type="Proteomes" id="UP000663760">
    <property type="component" value="Chromosome 3"/>
</dbReference>
<organism evidence="11 12">
    <name type="scientific">Spirodela intermedia</name>
    <name type="common">Intermediate duckweed</name>
    <dbReference type="NCBI Taxonomy" id="51605"/>
    <lineage>
        <taxon>Eukaryota</taxon>
        <taxon>Viridiplantae</taxon>
        <taxon>Streptophyta</taxon>
        <taxon>Embryophyta</taxon>
        <taxon>Tracheophyta</taxon>
        <taxon>Spermatophyta</taxon>
        <taxon>Magnoliopsida</taxon>
        <taxon>Liliopsida</taxon>
        <taxon>Araceae</taxon>
        <taxon>Lemnoideae</taxon>
        <taxon>Spirodela</taxon>
    </lineage>
</organism>
<evidence type="ECO:0000259" key="10">
    <source>
        <dbReference type="PROSITE" id="PS51644"/>
    </source>
</evidence>
<keyword evidence="12" id="KW-1185">Reference proteome</keyword>
<evidence type="ECO:0000256" key="1">
    <source>
        <dbReference type="ARBA" id="ARBA00022723"/>
    </source>
</evidence>
<feature type="domain" description="RRM" evidence="8">
    <location>
        <begin position="348"/>
        <end position="423"/>
    </location>
</feature>
<gene>
    <name evidence="11" type="ORF">SI8410_03004088</name>
</gene>
<evidence type="ECO:0000256" key="5">
    <source>
        <dbReference type="ARBA" id="ARBA00023125"/>
    </source>
</evidence>
<dbReference type="CDD" id="cd12458">
    <property type="entry name" value="RRM_AtC3H46_like"/>
    <property type="match status" value="1"/>
</dbReference>
<dbReference type="Gene3D" id="3.30.1370.210">
    <property type="match status" value="1"/>
</dbReference>
<keyword evidence="5" id="KW-0238">DNA-binding</keyword>
<evidence type="ECO:0008006" key="13">
    <source>
        <dbReference type="Google" id="ProtNLM"/>
    </source>
</evidence>
<dbReference type="InterPro" id="IPR000504">
    <property type="entry name" value="RRM_dom"/>
</dbReference>
<dbReference type="Pfam" id="PF00076">
    <property type="entry name" value="RRM_1"/>
    <property type="match status" value="1"/>
</dbReference>
<dbReference type="InterPro" id="IPR000571">
    <property type="entry name" value="Znf_CCCH"/>
</dbReference>
<evidence type="ECO:0000256" key="6">
    <source>
        <dbReference type="PROSITE-ProRule" id="PRU00176"/>
    </source>
</evidence>
<feature type="domain" description="HTH OST-type" evidence="10">
    <location>
        <begin position="242"/>
        <end position="325"/>
    </location>
</feature>
<name>A0A7I8K6R0_SPIIN</name>
<accession>A0A7I8K6R0</accession>
<dbReference type="FunFam" id="3.30.70.330:FF:000678">
    <property type="entry name" value="zinc finger CCCH domain-containing protein 53-like isoform X2"/>
    <property type="match status" value="1"/>
</dbReference>
<dbReference type="Gene3D" id="3.30.70.330">
    <property type="match status" value="1"/>
</dbReference>
<dbReference type="InterPro" id="IPR025605">
    <property type="entry name" value="OST-HTH/LOTUS_dom"/>
</dbReference>
<dbReference type="GO" id="GO:0003677">
    <property type="term" value="F:DNA binding"/>
    <property type="evidence" value="ECO:0007669"/>
    <property type="project" value="UniProtKB-KW"/>
</dbReference>
<keyword evidence="2 7" id="KW-0863">Zinc-finger</keyword>
<dbReference type="PROSITE" id="PS51644">
    <property type="entry name" value="HTH_OST"/>
    <property type="match status" value="1"/>
</dbReference>
<dbReference type="SUPFAM" id="SSF54928">
    <property type="entry name" value="RNA-binding domain, RBD"/>
    <property type="match status" value="1"/>
</dbReference>
<feature type="zinc finger region" description="C3H1-type" evidence="7">
    <location>
        <begin position="190"/>
        <end position="217"/>
    </location>
</feature>
<evidence type="ECO:0000256" key="7">
    <source>
        <dbReference type="PROSITE-ProRule" id="PRU00723"/>
    </source>
</evidence>
<evidence type="ECO:0000256" key="3">
    <source>
        <dbReference type="ARBA" id="ARBA00022833"/>
    </source>
</evidence>
<dbReference type="GO" id="GO:0008270">
    <property type="term" value="F:zinc ion binding"/>
    <property type="evidence" value="ECO:0007669"/>
    <property type="project" value="UniProtKB-KW"/>
</dbReference>
<sequence length="430" mass="47937">MDFSEATKIVFTRIQMIEPELVSKIIGYLLLKDYGDREMIRLAFGPDSAIHSLIGEAKAALPGLALSPRPPALAPMHAVPDAPLQFPSYSPTTARPFSSSLPAFRGPALYWDRQLPQEQQQALHGVDFGPTARYPDGVSEDYLQQAHFLSGLDDSLDPLNPANSGFLGGYYHHEPALTPRSARRSPGPPELTPKVCHYYFKGYCKHGSNCRYYHGQNVLTSQLLSASSNDLVNEDSSISPGSLEKLEHELTELLKSRGGQPISIAMLPMLYFERYGKVLQADGYLTESQRHGKAGFSLTKLLARLKNSIRILDRPHGQHSVVLVEDAGWHSEYRSERGDLGGSVAGSQQIYLTFPAESEFSEEDVSNYFKQFGPVRDVRIPCQQKRMFGFVTFEKQETAQFILSQGNPHFVCGARVLVKPYKEKSRVSDR</sequence>
<dbReference type="EMBL" id="LR746266">
    <property type="protein sequence ID" value="CAA7393326.1"/>
    <property type="molecule type" value="Genomic_DNA"/>
</dbReference>
<dbReference type="AlphaFoldDB" id="A0A7I8K6R0"/>
<dbReference type="Pfam" id="PF00642">
    <property type="entry name" value="zf-CCCH"/>
    <property type="match status" value="1"/>
</dbReference>
<dbReference type="InterPro" id="IPR034365">
    <property type="entry name" value="AtC3H46-like_RRM"/>
</dbReference>
<evidence type="ECO:0000256" key="2">
    <source>
        <dbReference type="ARBA" id="ARBA00022771"/>
    </source>
</evidence>
<dbReference type="InterPro" id="IPR012677">
    <property type="entry name" value="Nucleotide-bd_a/b_plait_sf"/>
</dbReference>
<keyword evidence="4 6" id="KW-0694">RNA-binding</keyword>
<evidence type="ECO:0000313" key="11">
    <source>
        <dbReference type="EMBL" id="CAA7393326.1"/>
    </source>
</evidence>
<proteinExistence type="predicted"/>
<keyword evidence="3 7" id="KW-0862">Zinc</keyword>
<protein>
    <recommendedName>
        <fullName evidence="13">Zinc finger CCCH domain-containing protein 18-like</fullName>
    </recommendedName>
</protein>
<dbReference type="InterPro" id="IPR036855">
    <property type="entry name" value="Znf_CCCH_sf"/>
</dbReference>
<evidence type="ECO:0000313" key="12">
    <source>
        <dbReference type="Proteomes" id="UP000663760"/>
    </source>
</evidence>
<dbReference type="PROSITE" id="PS50103">
    <property type="entry name" value="ZF_C3H1"/>
    <property type="match status" value="1"/>
</dbReference>
<dbReference type="PANTHER" id="PTHR24009">
    <property type="entry name" value="RNA-BINDING (RRM/RBD/RNP MOTIFS)"/>
    <property type="match status" value="1"/>
</dbReference>
<dbReference type="SUPFAM" id="SSF90229">
    <property type="entry name" value="CCCH zinc finger"/>
    <property type="match status" value="1"/>
</dbReference>
<dbReference type="Pfam" id="PF23182">
    <property type="entry name" value="PABC_AtC3H46"/>
    <property type="match status" value="1"/>
</dbReference>
<dbReference type="SMART" id="SM00360">
    <property type="entry name" value="RRM"/>
    <property type="match status" value="1"/>
</dbReference>
<dbReference type="OrthoDB" id="1914176at2759"/>
<dbReference type="PROSITE" id="PS50102">
    <property type="entry name" value="RRM"/>
    <property type="match status" value="1"/>
</dbReference>
<evidence type="ECO:0000259" key="9">
    <source>
        <dbReference type="PROSITE" id="PS50103"/>
    </source>
</evidence>
<dbReference type="InterPro" id="IPR056276">
    <property type="entry name" value="AtC3H46-like_PABC-like"/>
</dbReference>
<evidence type="ECO:0000259" key="8">
    <source>
        <dbReference type="PROSITE" id="PS50102"/>
    </source>
</evidence>
<keyword evidence="1 7" id="KW-0479">Metal-binding</keyword>
<dbReference type="GO" id="GO:0003723">
    <property type="term" value="F:RNA binding"/>
    <property type="evidence" value="ECO:0007669"/>
    <property type="project" value="UniProtKB-UniRule"/>
</dbReference>
<evidence type="ECO:0000256" key="4">
    <source>
        <dbReference type="ARBA" id="ARBA00022884"/>
    </source>
</evidence>
<feature type="domain" description="C3H1-type" evidence="9">
    <location>
        <begin position="190"/>
        <end position="217"/>
    </location>
</feature>
<reference evidence="11" key="1">
    <citation type="submission" date="2020-02" db="EMBL/GenBank/DDBJ databases">
        <authorList>
            <person name="Scholz U."/>
            <person name="Mascher M."/>
            <person name="Fiebig A."/>
        </authorList>
    </citation>
    <scope>NUCLEOTIDE SEQUENCE</scope>
</reference>
<dbReference type="InterPro" id="IPR035979">
    <property type="entry name" value="RBD_domain_sf"/>
</dbReference>
<dbReference type="PANTHER" id="PTHR24009:SF0">
    <property type="entry name" value="ZINC FINGER CCCH DOMAIN-CONTAINING PROTEIN 18"/>
    <property type="match status" value="1"/>
</dbReference>